<keyword evidence="3" id="KW-0808">Transferase</keyword>
<keyword evidence="1" id="KW-0238">DNA-binding</keyword>
<dbReference type="GO" id="GO:0004519">
    <property type="term" value="F:endonuclease activity"/>
    <property type="evidence" value="ECO:0007669"/>
    <property type="project" value="UniProtKB-KW"/>
</dbReference>
<dbReference type="Proteomes" id="UP001172217">
    <property type="component" value="Unassembled WGS sequence"/>
</dbReference>
<evidence type="ECO:0000313" key="4">
    <source>
        <dbReference type="Proteomes" id="UP001172217"/>
    </source>
</evidence>
<keyword evidence="3" id="KW-0255">Endonuclease</keyword>
<dbReference type="CDD" id="cd22341">
    <property type="entry name" value="NucS-like"/>
    <property type="match status" value="1"/>
</dbReference>
<dbReference type="Gene3D" id="3.40.1350.10">
    <property type="match status" value="1"/>
</dbReference>
<evidence type="ECO:0000256" key="1">
    <source>
        <dbReference type="ARBA" id="ARBA00023125"/>
    </source>
</evidence>
<dbReference type="GO" id="GO:0016740">
    <property type="term" value="F:transferase activity"/>
    <property type="evidence" value="ECO:0007669"/>
    <property type="project" value="UniProtKB-KW"/>
</dbReference>
<dbReference type="InterPro" id="IPR048301">
    <property type="entry name" value="NucS_C"/>
</dbReference>
<proteinExistence type="predicted"/>
<feature type="domain" description="Endonuclease NucS C-terminal" evidence="2">
    <location>
        <begin position="70"/>
        <end position="156"/>
    </location>
</feature>
<evidence type="ECO:0000259" key="2">
    <source>
        <dbReference type="Pfam" id="PF01939"/>
    </source>
</evidence>
<organism evidence="3 4">
    <name type="scientific">Burkholderia orbicola</name>
    <dbReference type="NCBI Taxonomy" id="2978683"/>
    <lineage>
        <taxon>Bacteria</taxon>
        <taxon>Pseudomonadati</taxon>
        <taxon>Pseudomonadota</taxon>
        <taxon>Betaproteobacteria</taxon>
        <taxon>Burkholderiales</taxon>
        <taxon>Burkholderiaceae</taxon>
        <taxon>Burkholderia</taxon>
        <taxon>Burkholderia cepacia complex</taxon>
    </lineage>
</organism>
<dbReference type="Pfam" id="PF01939">
    <property type="entry name" value="NucS_C"/>
    <property type="match status" value="1"/>
</dbReference>
<dbReference type="PANTHER" id="PTHR38814:SF1">
    <property type="entry name" value="ENDONUCLEASE NUCS"/>
    <property type="match status" value="1"/>
</dbReference>
<comment type="caution">
    <text evidence="3">The sequence shown here is derived from an EMBL/GenBank/DDBJ whole genome shotgun (WGS) entry which is preliminary data.</text>
</comment>
<keyword evidence="3" id="KW-0540">Nuclease</keyword>
<reference evidence="3" key="1">
    <citation type="submission" date="2023-07" db="EMBL/GenBank/DDBJ databases">
        <title>A collection of bacterial strains from the Burkholderia cepacia Research Laboratory and Repository.</title>
        <authorList>
            <person name="Lipuma J."/>
            <person name="Spilker T."/>
            <person name="Caverly L."/>
        </authorList>
    </citation>
    <scope>NUCLEOTIDE SEQUENCE</scope>
    <source>
        <strain evidence="3">AU45194</strain>
    </source>
</reference>
<protein>
    <submittedName>
        <fullName evidence="3">Endonuclease NucS</fullName>
    </submittedName>
</protein>
<keyword evidence="4" id="KW-1185">Reference proteome</keyword>
<name>A0ABT8NRI2_9BURK</name>
<evidence type="ECO:0000313" key="3">
    <source>
        <dbReference type="EMBL" id="MDN7524175.1"/>
    </source>
</evidence>
<dbReference type="RefSeq" id="WP_236593048.1">
    <property type="nucleotide sequence ID" value="NZ_JAENHS010000003.1"/>
</dbReference>
<keyword evidence="3" id="KW-0378">Hydrolase</keyword>
<accession>A0ABT8NRI2</accession>
<dbReference type="EMBL" id="JAUJQL010000007">
    <property type="protein sequence ID" value="MDN7524175.1"/>
    <property type="molecule type" value="Genomic_DNA"/>
</dbReference>
<dbReference type="InterPro" id="IPR002793">
    <property type="entry name" value="Endonuclease_NucS"/>
</dbReference>
<sequence>MNSTKAYRSHPFAQKFLYKATDGRFHIYNMESHGPNVWTPAYDADEQEVEQGIEQPDAVEELIEASVSFERDVEAHLIQNLGALEPGLRYIDRQVSIDVGRVDILAEDASARRVVIELKVGEAKDSAVGQIARYLGWYAKQDGTPPRGILIASEFSEPIRYAAQAVQNLQLVAYKIQFAFSRTGIE</sequence>
<dbReference type="PANTHER" id="PTHR38814">
    <property type="entry name" value="ENDONUCLEASE NUCS"/>
    <property type="match status" value="1"/>
</dbReference>
<gene>
    <name evidence="3" type="ORF">QZM70_14630</name>
</gene>
<dbReference type="InterPro" id="IPR011856">
    <property type="entry name" value="tRNA_endonuc-like_dom_sf"/>
</dbReference>